<feature type="region of interest" description="Disordered" evidence="9">
    <location>
        <begin position="183"/>
        <end position="203"/>
    </location>
</feature>
<evidence type="ECO:0000313" key="11">
    <source>
        <dbReference type="Proteomes" id="UP001329430"/>
    </source>
</evidence>
<evidence type="ECO:0000256" key="4">
    <source>
        <dbReference type="ARBA" id="ARBA00022603"/>
    </source>
</evidence>
<dbReference type="InterPro" id="IPR042036">
    <property type="entry name" value="RRP8_N"/>
</dbReference>
<comment type="similarity">
    <text evidence="2 8">Belongs to the methyltransferase superfamily. RRP8 family.</text>
</comment>
<organism evidence="10 11">
    <name type="scientific">Pyrocoelia pectoralis</name>
    <dbReference type="NCBI Taxonomy" id="417401"/>
    <lineage>
        <taxon>Eukaryota</taxon>
        <taxon>Metazoa</taxon>
        <taxon>Ecdysozoa</taxon>
        <taxon>Arthropoda</taxon>
        <taxon>Hexapoda</taxon>
        <taxon>Insecta</taxon>
        <taxon>Pterygota</taxon>
        <taxon>Neoptera</taxon>
        <taxon>Endopterygota</taxon>
        <taxon>Coleoptera</taxon>
        <taxon>Polyphaga</taxon>
        <taxon>Elateriformia</taxon>
        <taxon>Elateroidea</taxon>
        <taxon>Lampyridae</taxon>
        <taxon>Lampyrinae</taxon>
        <taxon>Pyrocoelia</taxon>
    </lineage>
</organism>
<evidence type="ECO:0000256" key="1">
    <source>
        <dbReference type="ARBA" id="ARBA00004604"/>
    </source>
</evidence>
<reference evidence="10 11" key="1">
    <citation type="journal article" date="2024" name="Insects">
        <title>An Improved Chromosome-Level Genome Assembly of the Firefly Pyrocoelia pectoralis.</title>
        <authorList>
            <person name="Fu X."/>
            <person name="Meyer-Rochow V.B."/>
            <person name="Ballantyne L."/>
            <person name="Zhu X."/>
        </authorList>
    </citation>
    <scope>NUCLEOTIDE SEQUENCE [LARGE SCALE GENOMIC DNA]</scope>
    <source>
        <strain evidence="10">XCY_ONT2</strain>
    </source>
</reference>
<dbReference type="GO" id="GO:0005730">
    <property type="term" value="C:nucleolus"/>
    <property type="evidence" value="ECO:0007669"/>
    <property type="project" value="UniProtKB-SubCell"/>
</dbReference>
<comment type="caution">
    <text evidence="10">The sequence shown here is derived from an EMBL/GenBank/DDBJ whole genome shotgun (WGS) entry which is preliminary data.</text>
</comment>
<evidence type="ECO:0000256" key="8">
    <source>
        <dbReference type="RuleBase" id="RU365074"/>
    </source>
</evidence>
<keyword evidence="6 8" id="KW-0949">S-adenosyl-L-methionine</keyword>
<evidence type="ECO:0000256" key="3">
    <source>
        <dbReference type="ARBA" id="ARBA00022552"/>
    </source>
</evidence>
<feature type="compositionally biased region" description="Basic residues" evidence="9">
    <location>
        <begin position="127"/>
        <end position="144"/>
    </location>
</feature>
<sequence>MKVFKTPKWEFNSSCEETFSKELEKKNIKCGRIEKVKNNKNVFGNRKTKKKGTHPEKNLSNVKSNKNLSNTDMSARDGTKNRNSNNLKKKPRIKSTLSMKGSHKQHEIKLNKKMINGQKNLDIGKDNHKRPPKLNSNHTKKTNVRNKQIITNKSQSRNCIEDLATKRNSQKKSLTHPTLFFRKSKHNKQNIKKQSIDSKNYANTEKPSQIYKESWRKLRKLPLRERMEEKLKAARFRYLNEQMYTNTGKEAKQYFDSDLNAYKAYHDGYRLQVSRWPINPIDILINKIKTLYVLYTMPKEVILFLL</sequence>
<dbReference type="GO" id="GO:0032259">
    <property type="term" value="P:methylation"/>
    <property type="evidence" value="ECO:0007669"/>
    <property type="project" value="UniProtKB-KW"/>
</dbReference>
<dbReference type="GO" id="GO:0033553">
    <property type="term" value="C:rDNA heterochromatin"/>
    <property type="evidence" value="ECO:0007669"/>
    <property type="project" value="TreeGrafter"/>
</dbReference>
<evidence type="ECO:0000256" key="6">
    <source>
        <dbReference type="ARBA" id="ARBA00022691"/>
    </source>
</evidence>
<keyword evidence="3 8" id="KW-0698">rRNA processing</keyword>
<comment type="function">
    <text evidence="8">Probable methyltransferase required to silence rDNA.</text>
</comment>
<evidence type="ECO:0000256" key="5">
    <source>
        <dbReference type="ARBA" id="ARBA00022679"/>
    </source>
</evidence>
<dbReference type="Pfam" id="PF05148">
    <property type="entry name" value="Methyltransf_8"/>
    <property type="match status" value="1"/>
</dbReference>
<feature type="region of interest" description="Disordered" evidence="9">
    <location>
        <begin position="41"/>
        <end position="147"/>
    </location>
</feature>
<dbReference type="EC" id="2.1.1.-" evidence="8"/>
<dbReference type="PANTHER" id="PTHR12787:SF0">
    <property type="entry name" value="RIBOSOMAL RNA-PROCESSING PROTEIN 8"/>
    <property type="match status" value="1"/>
</dbReference>
<keyword evidence="11" id="KW-1185">Reference proteome</keyword>
<feature type="compositionally biased region" description="Low complexity" evidence="9">
    <location>
        <begin position="58"/>
        <end position="70"/>
    </location>
</feature>
<dbReference type="AlphaFoldDB" id="A0AAN7VXA7"/>
<name>A0AAN7VXA7_9COLE</name>
<dbReference type="InterPro" id="IPR007823">
    <property type="entry name" value="RRP8"/>
</dbReference>
<dbReference type="GO" id="GO:0042149">
    <property type="term" value="P:cellular response to glucose starvation"/>
    <property type="evidence" value="ECO:0007669"/>
    <property type="project" value="TreeGrafter"/>
</dbReference>
<dbReference type="GO" id="GO:0008168">
    <property type="term" value="F:methyltransferase activity"/>
    <property type="evidence" value="ECO:0007669"/>
    <property type="project" value="UniProtKB-KW"/>
</dbReference>
<keyword evidence="4 8" id="KW-0489">Methyltransferase</keyword>
<dbReference type="EMBL" id="JAVRBK010000001">
    <property type="protein sequence ID" value="KAK5650134.1"/>
    <property type="molecule type" value="Genomic_DNA"/>
</dbReference>
<dbReference type="Proteomes" id="UP001329430">
    <property type="component" value="Chromosome 1"/>
</dbReference>
<dbReference type="FunFam" id="1.10.10.2150:FF:000001">
    <property type="entry name" value="Ribosomal RNA-processing protein 8"/>
    <property type="match status" value="1"/>
</dbReference>
<keyword evidence="5 8" id="KW-0808">Transferase</keyword>
<dbReference type="GO" id="GO:0046015">
    <property type="term" value="P:regulation of transcription by glucose"/>
    <property type="evidence" value="ECO:0007669"/>
    <property type="project" value="TreeGrafter"/>
</dbReference>
<proteinExistence type="inferred from homology"/>
<dbReference type="GO" id="GO:0000183">
    <property type="term" value="P:rDNA heterochromatin formation"/>
    <property type="evidence" value="ECO:0007669"/>
    <property type="project" value="TreeGrafter"/>
</dbReference>
<dbReference type="GO" id="GO:0006364">
    <property type="term" value="P:rRNA processing"/>
    <property type="evidence" value="ECO:0007669"/>
    <property type="project" value="UniProtKB-UniRule"/>
</dbReference>
<gene>
    <name evidence="10" type="ORF">RI129_001163</name>
</gene>
<evidence type="ECO:0000256" key="2">
    <source>
        <dbReference type="ARBA" id="ARBA00006301"/>
    </source>
</evidence>
<dbReference type="GO" id="GO:0005677">
    <property type="term" value="C:chromatin silencing complex"/>
    <property type="evidence" value="ECO:0007669"/>
    <property type="project" value="TreeGrafter"/>
</dbReference>
<accession>A0AAN7VXA7</accession>
<protein>
    <recommendedName>
        <fullName evidence="8">Ribosomal RNA-processing protein 8</fullName>
        <ecNumber evidence="8">2.1.1.-</ecNumber>
    </recommendedName>
</protein>
<evidence type="ECO:0000313" key="10">
    <source>
        <dbReference type="EMBL" id="KAK5650134.1"/>
    </source>
</evidence>
<evidence type="ECO:0000256" key="7">
    <source>
        <dbReference type="ARBA" id="ARBA00023242"/>
    </source>
</evidence>
<evidence type="ECO:0000256" key="9">
    <source>
        <dbReference type="SAM" id="MobiDB-lite"/>
    </source>
</evidence>
<comment type="subcellular location">
    <subcellularLocation>
        <location evidence="1 8">Nucleus</location>
        <location evidence="1 8">Nucleolus</location>
    </subcellularLocation>
</comment>
<dbReference type="Gene3D" id="1.10.10.2150">
    <property type="entry name" value="Ribosomal RNA-processing protein 8, N-terminal domain"/>
    <property type="match status" value="1"/>
</dbReference>
<keyword evidence="7 8" id="KW-0539">Nucleus</keyword>
<dbReference type="PANTHER" id="PTHR12787">
    <property type="entry name" value="RIBOSOMAL RNA-PROCESSING PROTEIN 8"/>
    <property type="match status" value="1"/>
</dbReference>